<reference evidence="1 2" key="1">
    <citation type="submission" date="2015-04" db="EMBL/GenBank/DDBJ databases">
        <authorList>
            <person name="Syromyatnikov M.Y."/>
            <person name="Popov V.N."/>
        </authorList>
    </citation>
    <scope>NUCLEOTIDE SEQUENCE [LARGE SCALE GENOMIC DNA]</scope>
</reference>
<name>A0A1J1IH98_9DIPT</name>
<proteinExistence type="predicted"/>
<evidence type="ECO:0000313" key="2">
    <source>
        <dbReference type="Proteomes" id="UP000183832"/>
    </source>
</evidence>
<dbReference type="AlphaFoldDB" id="A0A1J1IH98"/>
<protein>
    <submittedName>
        <fullName evidence="1">CLUMA_CG012907, isoform A</fullName>
    </submittedName>
</protein>
<organism evidence="1 2">
    <name type="scientific">Clunio marinus</name>
    <dbReference type="NCBI Taxonomy" id="568069"/>
    <lineage>
        <taxon>Eukaryota</taxon>
        <taxon>Metazoa</taxon>
        <taxon>Ecdysozoa</taxon>
        <taxon>Arthropoda</taxon>
        <taxon>Hexapoda</taxon>
        <taxon>Insecta</taxon>
        <taxon>Pterygota</taxon>
        <taxon>Neoptera</taxon>
        <taxon>Endopterygota</taxon>
        <taxon>Diptera</taxon>
        <taxon>Nematocera</taxon>
        <taxon>Chironomoidea</taxon>
        <taxon>Chironomidae</taxon>
        <taxon>Clunio</taxon>
    </lineage>
</organism>
<sequence>MTRDLNPPQSLKELLPLKWVQDQMKRNRNAISVKGGLQLVSENYKTVVHLLEFSSLGQFSPYVTTYTVE</sequence>
<evidence type="ECO:0000313" key="1">
    <source>
        <dbReference type="EMBL" id="CRK99595.1"/>
    </source>
</evidence>
<accession>A0A1J1IH98</accession>
<gene>
    <name evidence="1" type="ORF">CLUMA_CG012907</name>
</gene>
<dbReference type="EMBL" id="CVRI01000051">
    <property type="protein sequence ID" value="CRK99595.1"/>
    <property type="molecule type" value="Genomic_DNA"/>
</dbReference>
<dbReference type="Proteomes" id="UP000183832">
    <property type="component" value="Unassembled WGS sequence"/>
</dbReference>
<keyword evidence="2" id="KW-1185">Reference proteome</keyword>